<evidence type="ECO:0000256" key="1">
    <source>
        <dbReference type="SAM" id="Phobius"/>
    </source>
</evidence>
<dbReference type="Proteomes" id="UP001519460">
    <property type="component" value="Unassembled WGS sequence"/>
</dbReference>
<feature type="transmembrane region" description="Helical" evidence="1">
    <location>
        <begin position="20"/>
        <end position="44"/>
    </location>
</feature>
<comment type="caution">
    <text evidence="2">The sequence shown here is derived from an EMBL/GenBank/DDBJ whole genome shotgun (WGS) entry which is preliminary data.</text>
</comment>
<dbReference type="EMBL" id="JACVVK020000662">
    <property type="protein sequence ID" value="KAK7458935.1"/>
    <property type="molecule type" value="Genomic_DNA"/>
</dbReference>
<name>A0ABD0J4Q5_9CAEN</name>
<gene>
    <name evidence="2" type="ORF">BaRGS_00039066</name>
</gene>
<keyword evidence="3" id="KW-1185">Reference proteome</keyword>
<keyword evidence="1" id="KW-1133">Transmembrane helix</keyword>
<sequence>MWQGVRMLSSKLFNTNWITLTTITTLSIICFPVICLTTGLLLSLSQASHISSRALLWPTCSVSYGFWRLMRGYSPQCIHPQTPSRRICPGTAEMMAASLARIGPAAGITLPYTGHWRRYNLDRRRSGRDFCDFPRAVISPHFAPHPL</sequence>
<protein>
    <submittedName>
        <fullName evidence="2">Uncharacterized protein</fullName>
    </submittedName>
</protein>
<evidence type="ECO:0000313" key="3">
    <source>
        <dbReference type="Proteomes" id="UP001519460"/>
    </source>
</evidence>
<evidence type="ECO:0000313" key="2">
    <source>
        <dbReference type="EMBL" id="KAK7458935.1"/>
    </source>
</evidence>
<accession>A0ABD0J4Q5</accession>
<dbReference type="AlphaFoldDB" id="A0ABD0J4Q5"/>
<reference evidence="2 3" key="1">
    <citation type="journal article" date="2023" name="Sci. Data">
        <title>Genome assembly of the Korean intertidal mud-creeper Batillaria attramentaria.</title>
        <authorList>
            <person name="Patra A.K."/>
            <person name="Ho P.T."/>
            <person name="Jun S."/>
            <person name="Lee S.J."/>
            <person name="Kim Y."/>
            <person name="Won Y.J."/>
        </authorList>
    </citation>
    <scope>NUCLEOTIDE SEQUENCE [LARGE SCALE GENOMIC DNA]</scope>
    <source>
        <strain evidence="2">Wonlab-2016</strain>
    </source>
</reference>
<keyword evidence="1" id="KW-0472">Membrane</keyword>
<organism evidence="2 3">
    <name type="scientific">Batillaria attramentaria</name>
    <dbReference type="NCBI Taxonomy" id="370345"/>
    <lineage>
        <taxon>Eukaryota</taxon>
        <taxon>Metazoa</taxon>
        <taxon>Spiralia</taxon>
        <taxon>Lophotrochozoa</taxon>
        <taxon>Mollusca</taxon>
        <taxon>Gastropoda</taxon>
        <taxon>Caenogastropoda</taxon>
        <taxon>Sorbeoconcha</taxon>
        <taxon>Cerithioidea</taxon>
        <taxon>Batillariidae</taxon>
        <taxon>Batillaria</taxon>
    </lineage>
</organism>
<keyword evidence="1" id="KW-0812">Transmembrane</keyword>
<proteinExistence type="predicted"/>